<organism evidence="3 4">
    <name type="scientific">Brevibacterium iodinum ATCC 49514</name>
    <dbReference type="NCBI Taxonomy" id="1255616"/>
    <lineage>
        <taxon>Bacteria</taxon>
        <taxon>Bacillati</taxon>
        <taxon>Actinomycetota</taxon>
        <taxon>Actinomycetes</taxon>
        <taxon>Micrococcales</taxon>
        <taxon>Brevibacteriaceae</taxon>
        <taxon>Brevibacterium</taxon>
    </lineage>
</organism>
<keyword evidence="1" id="KW-1133">Transmembrane helix</keyword>
<protein>
    <submittedName>
        <fullName evidence="3">Uncharacterized protein</fullName>
    </submittedName>
</protein>
<feature type="transmembrane region" description="Helical" evidence="1">
    <location>
        <begin position="33"/>
        <end position="54"/>
    </location>
</feature>
<keyword evidence="1" id="KW-0812">Transmembrane</keyword>
<dbReference type="Proteomes" id="UP000234382">
    <property type="component" value="Unassembled WGS sequence"/>
</dbReference>
<dbReference type="EMBL" id="FXYX01000001">
    <property type="protein sequence ID" value="SMX64556.1"/>
    <property type="molecule type" value="Genomic_DNA"/>
</dbReference>
<name>A0A2H1HNX0_9MICO</name>
<accession>A0A2H1HNX0</accession>
<feature type="signal peptide" evidence="2">
    <location>
        <begin position="1"/>
        <end position="17"/>
    </location>
</feature>
<evidence type="ECO:0000256" key="2">
    <source>
        <dbReference type="SAM" id="SignalP"/>
    </source>
</evidence>
<keyword evidence="2" id="KW-0732">Signal</keyword>
<keyword evidence="4" id="KW-1185">Reference proteome</keyword>
<evidence type="ECO:0000313" key="4">
    <source>
        <dbReference type="Proteomes" id="UP000234382"/>
    </source>
</evidence>
<feature type="chain" id="PRO_5038589314" evidence="2">
    <location>
        <begin position="18"/>
        <end position="133"/>
    </location>
</feature>
<reference evidence="4" key="1">
    <citation type="submission" date="2017-03" db="EMBL/GenBank/DDBJ databases">
        <authorList>
            <person name="Monnet C."/>
        </authorList>
    </citation>
    <scope>NUCLEOTIDE SEQUENCE [LARGE SCALE GENOMIC DNA]</scope>
    <source>
        <strain evidence="4">ATCC 49514</strain>
    </source>
</reference>
<dbReference type="AlphaFoldDB" id="A0A2H1HNX0"/>
<feature type="transmembrane region" description="Helical" evidence="1">
    <location>
        <begin position="66"/>
        <end position="85"/>
    </location>
</feature>
<dbReference type="RefSeq" id="WP_101543356.1">
    <property type="nucleotide sequence ID" value="NZ_FXYX01000001.1"/>
</dbReference>
<gene>
    <name evidence="3" type="ORF">BI49514_00072</name>
</gene>
<keyword evidence="1" id="KW-0472">Membrane</keyword>
<sequence>MMLRLSAALASCGAVYAAYVLFDSSDFEAGTVNSHHSMCAAFALIASTLIIAAPPQISAASVAVKSTGGLALVVGLSIAVAAWSIPYSDDSGYLGIITVMFGLPMLGLLSVAAVLVALGTLIAELVASKATGR</sequence>
<feature type="transmembrane region" description="Helical" evidence="1">
    <location>
        <begin position="105"/>
        <end position="127"/>
    </location>
</feature>
<evidence type="ECO:0000256" key="1">
    <source>
        <dbReference type="SAM" id="Phobius"/>
    </source>
</evidence>
<evidence type="ECO:0000313" key="3">
    <source>
        <dbReference type="EMBL" id="SMX64556.1"/>
    </source>
</evidence>
<proteinExistence type="predicted"/>